<dbReference type="SUPFAM" id="SSF53218">
    <property type="entry name" value="Molybdenum cofactor biosynthesis proteins"/>
    <property type="match status" value="1"/>
</dbReference>
<gene>
    <name evidence="2" type="primary">cinA</name>
    <name evidence="2" type="ORF">CA13_14780</name>
</gene>
<sequence length="441" mass="47976">MSDTSNPDNAVKRVAEVISIGDEMTSGARLDTNSQWLSQRLGELGIEVAFHTTVADTLANNIDVFRTAARRVDLVVCTGGLGPTRDDLTREALAEAAGEPLEFRQQAMDHIESIFQNRKRPMSERNRLQAMFPRSSQMIPNPDGTAPGIDITIHPSVASEGDNLGDLSRHPCRVFSLPGVPAEMKPMFDASVAPAIMDMVGGGQVIRSLVMKFFGTGESDMESRLGEMISRDRMPRVGITVSAATISLRITAAGQSVDQCDSMLVDTKAEILTRVSDLYYGDGEQFEQYHAIDSMLQARKESLMVVELGYAAPLGDWFASLGETPAYRGGLSLATKTDLQEIAGADSFDEAILDFKSRFGADWLLLVSEYPQIRDDQIVGQKGCGLPMADVTLLVVSPDGRSQISATGVGGHPKILQSRIGKYAMQFLRRVVGEYRPVPID</sequence>
<proteinExistence type="predicted"/>
<organism evidence="2 3">
    <name type="scientific">Novipirellula herctigrandis</name>
    <dbReference type="NCBI Taxonomy" id="2527986"/>
    <lineage>
        <taxon>Bacteria</taxon>
        <taxon>Pseudomonadati</taxon>
        <taxon>Planctomycetota</taxon>
        <taxon>Planctomycetia</taxon>
        <taxon>Pirellulales</taxon>
        <taxon>Pirellulaceae</taxon>
        <taxon>Novipirellula</taxon>
    </lineage>
</organism>
<dbReference type="RefSeq" id="WP_146395158.1">
    <property type="nucleotide sequence ID" value="NZ_SJPJ01000001.1"/>
</dbReference>
<dbReference type="Pfam" id="PF00994">
    <property type="entry name" value="MoCF_biosynth"/>
    <property type="match status" value="1"/>
</dbReference>
<evidence type="ECO:0000313" key="2">
    <source>
        <dbReference type="EMBL" id="TWT80065.1"/>
    </source>
</evidence>
<accession>A0A5C5YYA0</accession>
<dbReference type="PANTHER" id="PTHR13939:SF0">
    <property type="entry name" value="NMN AMIDOHYDROLASE-LIKE PROTEIN YFAY"/>
    <property type="match status" value="1"/>
</dbReference>
<dbReference type="Gene3D" id="3.30.70.2860">
    <property type="match status" value="1"/>
</dbReference>
<dbReference type="InterPro" id="IPR041424">
    <property type="entry name" value="CinA_KH"/>
</dbReference>
<dbReference type="Gene3D" id="3.40.980.10">
    <property type="entry name" value="MoaB/Mog-like domain"/>
    <property type="match status" value="1"/>
</dbReference>
<name>A0A5C5YYA0_9BACT</name>
<dbReference type="PIRSF" id="PIRSF006728">
    <property type="entry name" value="CinA"/>
    <property type="match status" value="1"/>
</dbReference>
<dbReference type="InterPro" id="IPR050101">
    <property type="entry name" value="CinA"/>
</dbReference>
<dbReference type="Pfam" id="PF18146">
    <property type="entry name" value="CinA_KH"/>
    <property type="match status" value="1"/>
</dbReference>
<dbReference type="InterPro" id="IPR036425">
    <property type="entry name" value="MoaB/Mog-like_dom_sf"/>
</dbReference>
<dbReference type="Proteomes" id="UP000315010">
    <property type="component" value="Unassembled WGS sequence"/>
</dbReference>
<dbReference type="PANTHER" id="PTHR13939">
    <property type="entry name" value="NICOTINAMIDE-NUCLEOTIDE AMIDOHYDROLASE PNCC"/>
    <property type="match status" value="1"/>
</dbReference>
<dbReference type="CDD" id="cd00885">
    <property type="entry name" value="cinA"/>
    <property type="match status" value="1"/>
</dbReference>
<comment type="caution">
    <text evidence="2">The sequence shown here is derived from an EMBL/GenBank/DDBJ whole genome shotgun (WGS) entry which is preliminary data.</text>
</comment>
<protein>
    <submittedName>
        <fullName evidence="2">Putative competence-damage inducible protein</fullName>
    </submittedName>
</protein>
<dbReference type="SMART" id="SM00852">
    <property type="entry name" value="MoCF_biosynth"/>
    <property type="match status" value="1"/>
</dbReference>
<feature type="domain" description="MoaB/Mog" evidence="1">
    <location>
        <begin position="16"/>
        <end position="198"/>
    </location>
</feature>
<dbReference type="AlphaFoldDB" id="A0A5C5YYA0"/>
<keyword evidence="3" id="KW-1185">Reference proteome</keyword>
<dbReference type="InterPro" id="IPR001453">
    <property type="entry name" value="MoaB/Mog_dom"/>
</dbReference>
<reference evidence="2 3" key="1">
    <citation type="submission" date="2019-02" db="EMBL/GenBank/DDBJ databases">
        <title>Deep-cultivation of Planctomycetes and their phenomic and genomic characterization uncovers novel biology.</title>
        <authorList>
            <person name="Wiegand S."/>
            <person name="Jogler M."/>
            <person name="Boedeker C."/>
            <person name="Pinto D."/>
            <person name="Vollmers J."/>
            <person name="Rivas-Marin E."/>
            <person name="Kohn T."/>
            <person name="Peeters S.H."/>
            <person name="Heuer A."/>
            <person name="Rast P."/>
            <person name="Oberbeckmann S."/>
            <person name="Bunk B."/>
            <person name="Jeske O."/>
            <person name="Meyerdierks A."/>
            <person name="Storesund J.E."/>
            <person name="Kallscheuer N."/>
            <person name="Luecker S."/>
            <person name="Lage O.M."/>
            <person name="Pohl T."/>
            <person name="Merkel B.J."/>
            <person name="Hornburger P."/>
            <person name="Mueller R.-W."/>
            <person name="Bruemmer F."/>
            <person name="Labrenz M."/>
            <person name="Spormann A.M."/>
            <person name="Op Den Camp H."/>
            <person name="Overmann J."/>
            <person name="Amann R."/>
            <person name="Jetten M.S.M."/>
            <person name="Mascher T."/>
            <person name="Medema M.H."/>
            <person name="Devos D.P."/>
            <person name="Kaster A.-K."/>
            <person name="Ovreas L."/>
            <person name="Rohde M."/>
            <person name="Galperin M.Y."/>
            <person name="Jogler C."/>
        </authorList>
    </citation>
    <scope>NUCLEOTIDE SEQUENCE [LARGE SCALE GENOMIC DNA]</scope>
    <source>
        <strain evidence="2 3">CA13</strain>
    </source>
</reference>
<dbReference type="OrthoDB" id="9801454at2"/>
<dbReference type="InterPro" id="IPR008135">
    <property type="entry name" value="Competence-induced_CinA"/>
</dbReference>
<evidence type="ECO:0000259" key="1">
    <source>
        <dbReference type="SMART" id="SM00852"/>
    </source>
</evidence>
<dbReference type="EMBL" id="SJPJ01000001">
    <property type="protein sequence ID" value="TWT80065.1"/>
    <property type="molecule type" value="Genomic_DNA"/>
</dbReference>
<evidence type="ECO:0000313" key="3">
    <source>
        <dbReference type="Proteomes" id="UP000315010"/>
    </source>
</evidence>